<organism evidence="1 2">
    <name type="scientific">Ligilactobacillus salivarius</name>
    <dbReference type="NCBI Taxonomy" id="1624"/>
    <lineage>
        <taxon>Bacteria</taxon>
        <taxon>Bacillati</taxon>
        <taxon>Bacillota</taxon>
        <taxon>Bacilli</taxon>
        <taxon>Lactobacillales</taxon>
        <taxon>Lactobacillaceae</taxon>
        <taxon>Ligilactobacillus</taxon>
    </lineage>
</organism>
<protein>
    <submittedName>
        <fullName evidence="1">Uncharacterized protein</fullName>
    </submittedName>
</protein>
<dbReference type="InterPro" id="IPR036388">
    <property type="entry name" value="WH-like_DNA-bd_sf"/>
</dbReference>
<accession>A0ABD6J4X6</accession>
<evidence type="ECO:0000313" key="2">
    <source>
        <dbReference type="Proteomes" id="UP000470980"/>
    </source>
</evidence>
<reference evidence="1 2" key="1">
    <citation type="journal article" date="2020" name="Food Funct.">
        <title>Screening of Lactobacillus salivarius strains from the feces of Chinese populations and the evaluation of their effects against intestinal inflammation in mice.</title>
        <authorList>
            <person name="Zhai Q."/>
            <person name="Shen X."/>
            <person name="Cen S."/>
            <person name="Zhang C."/>
            <person name="Tian F."/>
            <person name="Zhao J."/>
            <person name="Zhang H."/>
            <person name="Xue Y."/>
            <person name="Chen W."/>
        </authorList>
    </citation>
    <scope>NUCLEOTIDE SEQUENCE [LARGE SCALE GENOMIC DNA]</scope>
    <source>
        <strain evidence="1 2">FZJTZ9M6.scaf</strain>
    </source>
</reference>
<name>A0ABD6J4X6_9LACO</name>
<dbReference type="Proteomes" id="UP000470980">
    <property type="component" value="Unassembled WGS sequence"/>
</dbReference>
<evidence type="ECO:0000313" key="1">
    <source>
        <dbReference type="EMBL" id="MYY73144.1"/>
    </source>
</evidence>
<proteinExistence type="predicted"/>
<comment type="caution">
    <text evidence="1">The sequence shown here is derived from an EMBL/GenBank/DDBJ whole genome shotgun (WGS) entry which is preliminary data.</text>
</comment>
<dbReference type="Gene3D" id="1.10.10.10">
    <property type="entry name" value="Winged helix-like DNA-binding domain superfamily/Winged helix DNA-binding domain"/>
    <property type="match status" value="1"/>
</dbReference>
<dbReference type="Pfam" id="PF09639">
    <property type="entry name" value="YjcQ"/>
    <property type="match status" value="1"/>
</dbReference>
<sequence>MIMSSYAKVATKILKYSNDCYENDLEPNIESLNANRLGISDRQYYQMLKMLTDDGYIKGIEFLDVIPPEMSQINHPRSWYITSDGIQYLEENSLIRKAYNTLKEAKDWLPLDEALVMGAFCIQ</sequence>
<dbReference type="InterPro" id="IPR018597">
    <property type="entry name" value="Phage_Tuc2009_YjcQ"/>
</dbReference>
<dbReference type="EMBL" id="VSTR01000006">
    <property type="protein sequence ID" value="MYY73144.1"/>
    <property type="molecule type" value="Genomic_DNA"/>
</dbReference>
<dbReference type="InterPro" id="IPR036390">
    <property type="entry name" value="WH_DNA-bd_sf"/>
</dbReference>
<dbReference type="AlphaFoldDB" id="A0ABD6J4X6"/>
<dbReference type="SUPFAM" id="SSF46785">
    <property type="entry name" value="Winged helix' DNA-binding domain"/>
    <property type="match status" value="1"/>
</dbReference>
<gene>
    <name evidence="1" type="ORF">FYL10_05550</name>
</gene>